<dbReference type="InterPro" id="IPR050330">
    <property type="entry name" value="Bact_OuterMem_StrucFunc"/>
</dbReference>
<evidence type="ECO:0000256" key="1">
    <source>
        <dbReference type="ARBA" id="ARBA00004442"/>
    </source>
</evidence>
<dbReference type="Proteomes" id="UP000198990">
    <property type="component" value="Unassembled WGS sequence"/>
</dbReference>
<dbReference type="CDD" id="cd07185">
    <property type="entry name" value="OmpA_C-like"/>
    <property type="match status" value="1"/>
</dbReference>
<evidence type="ECO:0000313" key="6">
    <source>
        <dbReference type="EMBL" id="SEK71143.1"/>
    </source>
</evidence>
<dbReference type="PRINTS" id="PR01021">
    <property type="entry name" value="OMPADOMAIN"/>
</dbReference>
<dbReference type="STRING" id="228957.SAMN04488008_10211"/>
<dbReference type="PANTHER" id="PTHR30329">
    <property type="entry name" value="STATOR ELEMENT OF FLAGELLAR MOTOR COMPLEX"/>
    <property type="match status" value="1"/>
</dbReference>
<evidence type="ECO:0000256" key="2">
    <source>
        <dbReference type="ARBA" id="ARBA00023136"/>
    </source>
</evidence>
<protein>
    <submittedName>
        <fullName evidence="6">OmpA family protein</fullName>
    </submittedName>
</protein>
<gene>
    <name evidence="6" type="ORF">SAMN04488008_10211</name>
</gene>
<evidence type="ECO:0000256" key="3">
    <source>
        <dbReference type="ARBA" id="ARBA00023237"/>
    </source>
</evidence>
<dbReference type="InterPro" id="IPR006664">
    <property type="entry name" value="OMP_bac"/>
</dbReference>
<feature type="domain" description="OmpA-like" evidence="5">
    <location>
        <begin position="352"/>
        <end position="469"/>
    </location>
</feature>
<dbReference type="EMBL" id="FNZN01000002">
    <property type="protein sequence ID" value="SEK71143.1"/>
    <property type="molecule type" value="Genomic_DNA"/>
</dbReference>
<keyword evidence="3" id="KW-0998">Cell outer membrane</keyword>
<dbReference type="InterPro" id="IPR006665">
    <property type="entry name" value="OmpA-like"/>
</dbReference>
<dbReference type="Gene3D" id="3.30.1330.60">
    <property type="entry name" value="OmpA-like domain"/>
    <property type="match status" value="1"/>
</dbReference>
<accession>A0A1H7J8U9</accession>
<evidence type="ECO:0000259" key="5">
    <source>
        <dbReference type="PROSITE" id="PS51123"/>
    </source>
</evidence>
<dbReference type="PROSITE" id="PS51123">
    <property type="entry name" value="OMPA_2"/>
    <property type="match status" value="1"/>
</dbReference>
<dbReference type="InterPro" id="IPR036737">
    <property type="entry name" value="OmpA-like_sf"/>
</dbReference>
<keyword evidence="2 4" id="KW-0472">Membrane</keyword>
<dbReference type="OrthoDB" id="9782229at2"/>
<dbReference type="SUPFAM" id="SSF103088">
    <property type="entry name" value="OmpA-like"/>
    <property type="match status" value="1"/>
</dbReference>
<evidence type="ECO:0000313" key="7">
    <source>
        <dbReference type="Proteomes" id="UP000198990"/>
    </source>
</evidence>
<dbReference type="AlphaFoldDB" id="A0A1H7J8U9"/>
<dbReference type="PROSITE" id="PS51257">
    <property type="entry name" value="PROKAR_LIPOPROTEIN"/>
    <property type="match status" value="1"/>
</dbReference>
<dbReference type="RefSeq" id="WP_091620120.1">
    <property type="nucleotide sequence ID" value="NZ_FNZN01000002.1"/>
</dbReference>
<sequence length="469" mass="50986">MKKSILTASLIVIFSFSCKKELKNTEPNIETKTTLENTDGPVDGAEPEIDMGDIMNVVGGLLNPSTAPDSNSKSLFTPSGALNIAYLKSEEGKSLRKTFADIAGVSEEEVDLSLTLMPDDNIVSVKHAEAIEKDLNNPEVEAYIKSGKASNNFLDLIKESKEKAMVRTASFKKRAQKAKEQFYKDNPSWFALDETTEDTFIDSRKEMVYLPLGNLSFADSVIVFSPGEPSGRSPEKGLGPSQGDASLQTDCALLGLGGSVIYFFKDNAITDINGPDLYVFEMGQNIEATNLEISKDGVNWVDLGKIEGGTASLDISNFAKKGERFNYIRLTDLKSGFGPPPGADIDAVAAIGGALRMNLDSAVLFETGKHELKEEGKMAIKILAEQMKNLQKGAITVEGHTDDMGSDTTNKTLSQKRAASVAAELKKAINKPAFKWKEVGYGESKPLVENNSDENRAKNRRVEILVTPY</sequence>
<organism evidence="6 7">
    <name type="scientific">Maribacter orientalis</name>
    <dbReference type="NCBI Taxonomy" id="228957"/>
    <lineage>
        <taxon>Bacteria</taxon>
        <taxon>Pseudomonadati</taxon>
        <taxon>Bacteroidota</taxon>
        <taxon>Flavobacteriia</taxon>
        <taxon>Flavobacteriales</taxon>
        <taxon>Flavobacteriaceae</taxon>
        <taxon>Maribacter</taxon>
    </lineage>
</organism>
<name>A0A1H7J8U9_9FLAO</name>
<keyword evidence="7" id="KW-1185">Reference proteome</keyword>
<proteinExistence type="predicted"/>
<dbReference type="GO" id="GO:0009279">
    <property type="term" value="C:cell outer membrane"/>
    <property type="evidence" value="ECO:0007669"/>
    <property type="project" value="UniProtKB-SubCell"/>
</dbReference>
<comment type="subcellular location">
    <subcellularLocation>
        <location evidence="1">Cell outer membrane</location>
    </subcellularLocation>
</comment>
<evidence type="ECO:0000256" key="4">
    <source>
        <dbReference type="PROSITE-ProRule" id="PRU00473"/>
    </source>
</evidence>
<dbReference type="Pfam" id="PF00691">
    <property type="entry name" value="OmpA"/>
    <property type="match status" value="1"/>
</dbReference>
<reference evidence="7" key="1">
    <citation type="submission" date="2016-10" db="EMBL/GenBank/DDBJ databases">
        <authorList>
            <person name="Varghese N."/>
            <person name="Submissions S."/>
        </authorList>
    </citation>
    <scope>NUCLEOTIDE SEQUENCE [LARGE SCALE GENOMIC DNA]</scope>
    <source>
        <strain evidence="7">DSM 16471</strain>
    </source>
</reference>
<dbReference type="PANTHER" id="PTHR30329:SF21">
    <property type="entry name" value="LIPOPROTEIN YIAD-RELATED"/>
    <property type="match status" value="1"/>
</dbReference>